<sequence>MKKFGKLLLAGTLALGSLTAMNLETPTAQADRASEYCRYICGPKETLNKFTIQLSDTKYKLGQNIILRATNDNAYDVHYTTSFEKQYDSGWDYYDADFRYGSLLPAGTNVYEDFDATTGNGGAISLPGTYRMKIVVIHADGHVDTMYTVPITLLN</sequence>
<name>A0A2A8BTG8_9BACI</name>
<evidence type="ECO:0000313" key="2">
    <source>
        <dbReference type="EMBL" id="PEM58076.1"/>
    </source>
</evidence>
<dbReference type="Proteomes" id="UP000220621">
    <property type="component" value="Unassembled WGS sequence"/>
</dbReference>
<reference evidence="2 3" key="1">
    <citation type="submission" date="2017-09" db="EMBL/GenBank/DDBJ databases">
        <title>Large-scale bioinformatics analysis of Bacillus genomes uncovers conserved roles of natural products in bacterial physiology.</title>
        <authorList>
            <consortium name="Agbiome Team Llc"/>
            <person name="Bleich R.M."/>
            <person name="Grubbs K.J."/>
            <person name="Santa Maria K.C."/>
            <person name="Allen S.E."/>
            <person name="Farag S."/>
            <person name="Shank E.A."/>
            <person name="Bowers A."/>
        </authorList>
    </citation>
    <scope>NUCLEOTIDE SEQUENCE [LARGE SCALE GENOMIC DNA]</scope>
    <source>
        <strain evidence="2 3">AFS010764</strain>
    </source>
</reference>
<accession>A0A2A8BTG8</accession>
<gene>
    <name evidence="2" type="ORF">CN611_06035</name>
</gene>
<evidence type="ECO:0000256" key="1">
    <source>
        <dbReference type="SAM" id="SignalP"/>
    </source>
</evidence>
<organism evidence="2 3">
    <name type="scientific">Bacillus wiedmannii</name>
    <dbReference type="NCBI Taxonomy" id="1890302"/>
    <lineage>
        <taxon>Bacteria</taxon>
        <taxon>Bacillati</taxon>
        <taxon>Bacillota</taxon>
        <taxon>Bacilli</taxon>
        <taxon>Bacillales</taxon>
        <taxon>Bacillaceae</taxon>
        <taxon>Bacillus</taxon>
        <taxon>Bacillus cereus group</taxon>
    </lineage>
</organism>
<proteinExistence type="predicted"/>
<dbReference type="AlphaFoldDB" id="A0A2A8BTG8"/>
<evidence type="ECO:0000313" key="3">
    <source>
        <dbReference type="Proteomes" id="UP000220621"/>
    </source>
</evidence>
<protein>
    <submittedName>
        <fullName evidence="2">Uncharacterized protein</fullName>
    </submittedName>
</protein>
<dbReference type="EMBL" id="NUDL01000015">
    <property type="protein sequence ID" value="PEM58076.1"/>
    <property type="molecule type" value="Genomic_DNA"/>
</dbReference>
<dbReference type="RefSeq" id="WP_098101930.1">
    <property type="nucleotide sequence ID" value="NZ_NUDL01000015.1"/>
</dbReference>
<feature type="signal peptide" evidence="1">
    <location>
        <begin position="1"/>
        <end position="22"/>
    </location>
</feature>
<keyword evidence="1" id="KW-0732">Signal</keyword>
<comment type="caution">
    <text evidence="2">The sequence shown here is derived from an EMBL/GenBank/DDBJ whole genome shotgun (WGS) entry which is preliminary data.</text>
</comment>
<feature type="chain" id="PRO_5039137237" evidence="1">
    <location>
        <begin position="23"/>
        <end position="155"/>
    </location>
</feature>